<name>A0A834YXN1_TETSI</name>
<evidence type="ECO:0000259" key="1">
    <source>
        <dbReference type="Pfam" id="PF13456"/>
    </source>
</evidence>
<dbReference type="Gene3D" id="3.30.420.10">
    <property type="entry name" value="Ribonuclease H-like superfamily/Ribonuclease H"/>
    <property type="match status" value="1"/>
</dbReference>
<keyword evidence="3" id="KW-1185">Reference proteome</keyword>
<sequence>MCMVQPRKVRGAAGEAVVGSEPSQDTGTVLVIEQTYVAVLVVASNASLCCLFVQQCQFSVLPLPISSIQDWMLSWFQLYWREKDPDKLHNFYLWAITLWWLSLHAGNLSRSPSSGASTFPARFWCRTQLPNSEFIILVDGAVNKSRFRVTAGCVGSSSQGVPFGSASFCAHGDSPLVAEILAIRLGIWMVGKWRMKSVTILYDAKAVVDALSQPVVVFPALHN</sequence>
<dbReference type="InterPro" id="IPR012337">
    <property type="entry name" value="RNaseH-like_sf"/>
</dbReference>
<evidence type="ECO:0000313" key="2">
    <source>
        <dbReference type="EMBL" id="KAF8393562.1"/>
    </source>
</evidence>
<dbReference type="SUPFAM" id="SSF53098">
    <property type="entry name" value="Ribonuclease H-like"/>
    <property type="match status" value="1"/>
</dbReference>
<gene>
    <name evidence="2" type="ORF">HHK36_021806</name>
</gene>
<protein>
    <recommendedName>
        <fullName evidence="1">RNase H type-1 domain-containing protein</fullName>
    </recommendedName>
</protein>
<reference evidence="2 3" key="1">
    <citation type="submission" date="2020-04" db="EMBL/GenBank/DDBJ databases">
        <title>Plant Genome Project.</title>
        <authorList>
            <person name="Zhang R.-G."/>
        </authorList>
    </citation>
    <scope>NUCLEOTIDE SEQUENCE [LARGE SCALE GENOMIC DNA]</scope>
    <source>
        <strain evidence="2">YNK0</strain>
        <tissue evidence="2">Leaf</tissue>
    </source>
</reference>
<organism evidence="2 3">
    <name type="scientific">Tetracentron sinense</name>
    <name type="common">Spur-leaf</name>
    <dbReference type="NCBI Taxonomy" id="13715"/>
    <lineage>
        <taxon>Eukaryota</taxon>
        <taxon>Viridiplantae</taxon>
        <taxon>Streptophyta</taxon>
        <taxon>Embryophyta</taxon>
        <taxon>Tracheophyta</taxon>
        <taxon>Spermatophyta</taxon>
        <taxon>Magnoliopsida</taxon>
        <taxon>Trochodendrales</taxon>
        <taxon>Trochodendraceae</taxon>
        <taxon>Tetracentron</taxon>
    </lineage>
</organism>
<dbReference type="AlphaFoldDB" id="A0A834YXN1"/>
<dbReference type="GO" id="GO:0003676">
    <property type="term" value="F:nucleic acid binding"/>
    <property type="evidence" value="ECO:0007669"/>
    <property type="project" value="InterPro"/>
</dbReference>
<accession>A0A834YXN1</accession>
<comment type="caution">
    <text evidence="2">The sequence shown here is derived from an EMBL/GenBank/DDBJ whole genome shotgun (WGS) entry which is preliminary data.</text>
</comment>
<dbReference type="EMBL" id="JABCRI010000015">
    <property type="protein sequence ID" value="KAF8393562.1"/>
    <property type="molecule type" value="Genomic_DNA"/>
</dbReference>
<evidence type="ECO:0000313" key="3">
    <source>
        <dbReference type="Proteomes" id="UP000655225"/>
    </source>
</evidence>
<dbReference type="Proteomes" id="UP000655225">
    <property type="component" value="Unassembled WGS sequence"/>
</dbReference>
<dbReference type="Pfam" id="PF13456">
    <property type="entry name" value="RVT_3"/>
    <property type="match status" value="1"/>
</dbReference>
<feature type="domain" description="RNase H type-1" evidence="1">
    <location>
        <begin position="138"/>
        <end position="213"/>
    </location>
</feature>
<dbReference type="InterPro" id="IPR036397">
    <property type="entry name" value="RNaseH_sf"/>
</dbReference>
<proteinExistence type="predicted"/>
<dbReference type="InterPro" id="IPR002156">
    <property type="entry name" value="RNaseH_domain"/>
</dbReference>
<dbReference type="GO" id="GO:0004523">
    <property type="term" value="F:RNA-DNA hybrid ribonuclease activity"/>
    <property type="evidence" value="ECO:0007669"/>
    <property type="project" value="InterPro"/>
</dbReference>